<evidence type="ECO:0008006" key="4">
    <source>
        <dbReference type="Google" id="ProtNLM"/>
    </source>
</evidence>
<name>A0ABN8EI18_9GAMM</name>
<feature type="chain" id="PRO_5046223013" description="Lipoprotein" evidence="1">
    <location>
        <begin position="20"/>
        <end position="155"/>
    </location>
</feature>
<evidence type="ECO:0000313" key="2">
    <source>
        <dbReference type="EMBL" id="CAH0991315.1"/>
    </source>
</evidence>
<organism evidence="2 3">
    <name type="scientific">Sinobacterium norvegicum</name>
    <dbReference type="NCBI Taxonomy" id="1641715"/>
    <lineage>
        <taxon>Bacteria</taxon>
        <taxon>Pseudomonadati</taxon>
        <taxon>Pseudomonadota</taxon>
        <taxon>Gammaproteobacteria</taxon>
        <taxon>Cellvibrionales</taxon>
        <taxon>Spongiibacteraceae</taxon>
        <taxon>Sinobacterium</taxon>
    </lineage>
</organism>
<dbReference type="Proteomes" id="UP000838100">
    <property type="component" value="Unassembled WGS sequence"/>
</dbReference>
<keyword evidence="1" id="KW-0732">Signal</keyword>
<dbReference type="RefSeq" id="WP_237443970.1">
    <property type="nucleotide sequence ID" value="NZ_CAKLPX010000001.1"/>
</dbReference>
<evidence type="ECO:0000313" key="3">
    <source>
        <dbReference type="Proteomes" id="UP000838100"/>
    </source>
</evidence>
<accession>A0ABN8EI18</accession>
<reference evidence="2" key="1">
    <citation type="submission" date="2021-12" db="EMBL/GenBank/DDBJ databases">
        <authorList>
            <person name="Rodrigo-Torres L."/>
            <person name="Arahal R. D."/>
            <person name="Lucena T."/>
        </authorList>
    </citation>
    <scope>NUCLEOTIDE SEQUENCE</scope>
    <source>
        <strain evidence="2">CECT 8267</strain>
    </source>
</reference>
<protein>
    <recommendedName>
        <fullName evidence="4">Lipoprotein</fullName>
    </recommendedName>
</protein>
<dbReference type="EMBL" id="CAKLPX010000001">
    <property type="protein sequence ID" value="CAH0991315.1"/>
    <property type="molecule type" value="Genomic_DNA"/>
</dbReference>
<gene>
    <name evidence="2" type="ORF">SIN8267_01418</name>
</gene>
<sequence>MLRFFGATILMLSTMAVMAQPQVLVIDSKLWPKSPDRYINKVHREISVQGLSAAQIRFVILEGMVTTRGYAWQYEGEGDGFILARFDYRGDTNIMKVAFNNNMIQLQYDQAWGDLVCKNNVEGICYKNAGGYYKYVRNLRNSIEQQAKQLLGEKK</sequence>
<feature type="signal peptide" evidence="1">
    <location>
        <begin position="1"/>
        <end position="19"/>
    </location>
</feature>
<evidence type="ECO:0000256" key="1">
    <source>
        <dbReference type="SAM" id="SignalP"/>
    </source>
</evidence>
<proteinExistence type="predicted"/>
<keyword evidence="3" id="KW-1185">Reference proteome</keyword>
<comment type="caution">
    <text evidence="2">The sequence shown here is derived from an EMBL/GenBank/DDBJ whole genome shotgun (WGS) entry which is preliminary data.</text>
</comment>